<dbReference type="AlphaFoldDB" id="A0AB38YFG5"/>
<dbReference type="EMBL" id="CP101717">
    <property type="protein sequence ID" value="WLD58043.1"/>
    <property type="molecule type" value="Genomic_DNA"/>
</dbReference>
<organism evidence="4">
    <name type="scientific">Salinispirillum sp. LH 10-3-1</name>
    <dbReference type="NCBI Taxonomy" id="2952525"/>
    <lineage>
        <taxon>Bacteria</taxon>
        <taxon>Pseudomonadati</taxon>
        <taxon>Pseudomonadota</taxon>
        <taxon>Gammaproteobacteria</taxon>
        <taxon>Oceanospirillales</taxon>
        <taxon>Saccharospirillaceae</taxon>
        <taxon>Salinispirillum</taxon>
    </lineage>
</organism>
<dbReference type="RefSeq" id="WP_304995327.1">
    <property type="nucleotide sequence ID" value="NZ_CP101717.1"/>
</dbReference>
<evidence type="ECO:0000259" key="3">
    <source>
        <dbReference type="Pfam" id="PF08338"/>
    </source>
</evidence>
<accession>A0AB38YFG5</accession>
<gene>
    <name evidence="4" type="ORF">NFC81_15215</name>
</gene>
<protein>
    <submittedName>
        <fullName evidence="4">TIGR01777 family oxidoreductase</fullName>
    </submittedName>
</protein>
<dbReference type="SUPFAM" id="SSF51735">
    <property type="entry name" value="NAD(P)-binding Rossmann-fold domains"/>
    <property type="match status" value="1"/>
</dbReference>
<evidence type="ECO:0000256" key="1">
    <source>
        <dbReference type="ARBA" id="ARBA00009353"/>
    </source>
</evidence>
<dbReference type="Pfam" id="PF01370">
    <property type="entry name" value="Epimerase"/>
    <property type="match status" value="1"/>
</dbReference>
<dbReference type="InterPro" id="IPR036291">
    <property type="entry name" value="NAD(P)-bd_dom_sf"/>
</dbReference>
<feature type="domain" description="DUF1731" evidence="3">
    <location>
        <begin position="249"/>
        <end position="294"/>
    </location>
</feature>
<dbReference type="NCBIfam" id="TIGR01777">
    <property type="entry name" value="yfcH"/>
    <property type="match status" value="1"/>
</dbReference>
<dbReference type="PANTHER" id="PTHR11092">
    <property type="entry name" value="SUGAR NUCLEOTIDE EPIMERASE RELATED"/>
    <property type="match status" value="1"/>
</dbReference>
<feature type="domain" description="NAD-dependent epimerase/dehydratase" evidence="2">
    <location>
        <begin position="3"/>
        <end position="220"/>
    </location>
</feature>
<name>A0AB38YFG5_9GAMM</name>
<sequence>MRILITGGSGFLGQALAKDLQQHGHDVVILSRQPEQQARRATDTAALWVGSLDDIKEPVEAVVNLTGANLFALPWTEGRKATLWQSRVTLTEQLVAWMLKQPVPPHTLLSGSAIGFYGDAGDQPLTEDSPVGSDWAASMVAAWERATEPAAQAGIRTLNLRTGLVLGNGGLLKPLLPLFKAGLGGSLGNGQFWYSWIHLDDWVAAVVALLGTPEAKGPYNLTAPHPVRYREFADTLGATLHRPVWLTPPAWVLKPLLGQRAALMLSSTRALPHNLTTSGFQWQYDNLQEALENL</sequence>
<dbReference type="InterPro" id="IPR013549">
    <property type="entry name" value="DUF1731"/>
</dbReference>
<comment type="similarity">
    <text evidence="1">Belongs to the NAD(P)-dependent epimerase/dehydratase family. SDR39U1 subfamily.</text>
</comment>
<dbReference type="PANTHER" id="PTHR11092:SF0">
    <property type="entry name" value="EPIMERASE FAMILY PROTEIN SDR39U1"/>
    <property type="match status" value="1"/>
</dbReference>
<dbReference type="InterPro" id="IPR001509">
    <property type="entry name" value="Epimerase_deHydtase"/>
</dbReference>
<reference evidence="4" key="1">
    <citation type="submission" date="2022-07" db="EMBL/GenBank/DDBJ databases">
        <title>Complete genome sequence of Salinispirillum sp. LH10-3-1 capable of multiple carbohydrate inversion isolated from a soda lake.</title>
        <authorList>
            <person name="Liu J."/>
            <person name="Zhai Y."/>
            <person name="Zhang H."/>
            <person name="Yang H."/>
            <person name="Qu J."/>
            <person name="Li J."/>
        </authorList>
    </citation>
    <scope>NUCLEOTIDE SEQUENCE</scope>
    <source>
        <strain evidence="4">LH 10-3-1</strain>
    </source>
</reference>
<dbReference type="InterPro" id="IPR010099">
    <property type="entry name" value="SDR39U1"/>
</dbReference>
<evidence type="ECO:0000259" key="2">
    <source>
        <dbReference type="Pfam" id="PF01370"/>
    </source>
</evidence>
<proteinExistence type="inferred from homology"/>
<dbReference type="Gene3D" id="3.40.50.720">
    <property type="entry name" value="NAD(P)-binding Rossmann-like Domain"/>
    <property type="match status" value="1"/>
</dbReference>
<dbReference type="Pfam" id="PF08338">
    <property type="entry name" value="DUF1731"/>
    <property type="match status" value="1"/>
</dbReference>
<evidence type="ECO:0000313" key="4">
    <source>
        <dbReference type="EMBL" id="WLD58043.1"/>
    </source>
</evidence>